<feature type="transmembrane region" description="Helical" evidence="1">
    <location>
        <begin position="116"/>
        <end position="135"/>
    </location>
</feature>
<feature type="domain" description="Sulfatase N-terminal" evidence="2">
    <location>
        <begin position="207"/>
        <end position="486"/>
    </location>
</feature>
<keyword evidence="1" id="KW-1133">Transmembrane helix</keyword>
<protein>
    <submittedName>
        <fullName evidence="3">Unannotated protein</fullName>
    </submittedName>
</protein>
<dbReference type="InterPro" id="IPR017850">
    <property type="entry name" value="Alkaline_phosphatase_core_sf"/>
</dbReference>
<reference evidence="3" key="1">
    <citation type="submission" date="2020-05" db="EMBL/GenBank/DDBJ databases">
        <authorList>
            <person name="Chiriac C."/>
            <person name="Salcher M."/>
            <person name="Ghai R."/>
            <person name="Kavagutti S V."/>
        </authorList>
    </citation>
    <scope>NUCLEOTIDE SEQUENCE</scope>
</reference>
<dbReference type="PANTHER" id="PTHR43751">
    <property type="entry name" value="SULFATASE"/>
    <property type="match status" value="1"/>
</dbReference>
<dbReference type="SUPFAM" id="SSF53649">
    <property type="entry name" value="Alkaline phosphatase-like"/>
    <property type="match status" value="1"/>
</dbReference>
<evidence type="ECO:0000259" key="2">
    <source>
        <dbReference type="Pfam" id="PF00884"/>
    </source>
</evidence>
<dbReference type="InterPro" id="IPR052701">
    <property type="entry name" value="GAG_Ulvan_Degrading_Sulfatases"/>
</dbReference>
<dbReference type="Pfam" id="PF00884">
    <property type="entry name" value="Sulfatase"/>
    <property type="match status" value="1"/>
</dbReference>
<evidence type="ECO:0000313" key="3">
    <source>
        <dbReference type="EMBL" id="CAB4950517.1"/>
    </source>
</evidence>
<organism evidence="3">
    <name type="scientific">freshwater metagenome</name>
    <dbReference type="NCBI Taxonomy" id="449393"/>
    <lineage>
        <taxon>unclassified sequences</taxon>
        <taxon>metagenomes</taxon>
        <taxon>ecological metagenomes</taxon>
    </lineage>
</organism>
<gene>
    <name evidence="3" type="ORF">UFOPK3789_00654</name>
</gene>
<sequence length="673" mass="73359">MRRVKSSESLWRFFEIFALCGLVIAQPAFDYIAGSTRWIIAIQVDWVSVIAFTCLALLLPPLAIWVIESFALRILGGDRWRSTRELLHAAILAGLVGLLVNSWLKPGGMPVRYRLLISGFVGIVALIGRMRWAVVKTFFHSLAFAPLFYLVLFLLSPGTIGLAEASIGHAYPQQVRQAPKRIVILVFDELPLMSLLDGSGQVDESLFPAFSELAKSSTWYRNSTTNASHTLRAFPTLISGTRPVEEKVNAPSARNFPVNLFSLLGKAYKMNVHEAHEALCPDSVCTDRNPYPTQHGLPALKTLGERSAASKIKPISDNPPVITDIVAPPALVRANEFIKTLKPSKSRVLDYGHIMLPHQPWRYSGPEGFDTGFKDLEYGEWESPLQAKLGKQQHLLTLQTADTFLGNVIDQLKKTGIFDQALLIVTADHGIAFISSERARIPTNKNYPGIVWTPLFIKAPGQIVQQVTDQPVDSIDLLPTILDYTGSTRTPTLAGHSIRKISPGLNRATVVVAAGDVGGPGSNLRLNRVSGFNSVLAAKNWPGALEDDLRLYRVGRYGGLVGESVGATAPLPLDTAPAIKTRLVTNFDPKAKSQPLLLIRGTVKNPNTRTVAVAVNGIIAGLSPVERNTSLNLGSIAISMNPHAFRKGHNVLRAYSVTGETGAEVLTPIPFPR</sequence>
<dbReference type="AlphaFoldDB" id="A0A6J7K586"/>
<feature type="transmembrane region" description="Helical" evidence="1">
    <location>
        <begin position="49"/>
        <end position="74"/>
    </location>
</feature>
<keyword evidence="1" id="KW-0472">Membrane</keyword>
<dbReference type="Gene3D" id="3.40.720.10">
    <property type="entry name" value="Alkaline Phosphatase, subunit A"/>
    <property type="match status" value="1"/>
</dbReference>
<dbReference type="PANTHER" id="PTHR43751:SF3">
    <property type="entry name" value="SULFATASE N-TERMINAL DOMAIN-CONTAINING PROTEIN"/>
    <property type="match status" value="1"/>
</dbReference>
<accession>A0A6J7K586</accession>
<feature type="transmembrane region" description="Helical" evidence="1">
    <location>
        <begin position="12"/>
        <end position="29"/>
    </location>
</feature>
<evidence type="ECO:0000256" key="1">
    <source>
        <dbReference type="SAM" id="Phobius"/>
    </source>
</evidence>
<feature type="transmembrane region" description="Helical" evidence="1">
    <location>
        <begin position="86"/>
        <end position="104"/>
    </location>
</feature>
<proteinExistence type="predicted"/>
<dbReference type="EMBL" id="CAFBNL010000027">
    <property type="protein sequence ID" value="CAB4950517.1"/>
    <property type="molecule type" value="Genomic_DNA"/>
</dbReference>
<keyword evidence="1" id="KW-0812">Transmembrane</keyword>
<feature type="transmembrane region" description="Helical" evidence="1">
    <location>
        <begin position="147"/>
        <end position="171"/>
    </location>
</feature>
<dbReference type="InterPro" id="IPR000917">
    <property type="entry name" value="Sulfatase_N"/>
</dbReference>
<name>A0A6J7K586_9ZZZZ</name>